<protein>
    <submittedName>
        <fullName evidence="1">Uncharacterized protein</fullName>
    </submittedName>
</protein>
<proteinExistence type="predicted"/>
<dbReference type="AlphaFoldDB" id="A0AAV4TTA6"/>
<evidence type="ECO:0000313" key="2">
    <source>
        <dbReference type="Proteomes" id="UP001054945"/>
    </source>
</evidence>
<accession>A0AAV4TTA6</accession>
<dbReference type="Proteomes" id="UP001054945">
    <property type="component" value="Unassembled WGS sequence"/>
</dbReference>
<sequence>MNRYTVSNVFEEQTQLVSLASYIGKDDPFETFEGDRGRCQRSREYLKNDEEMGKPNSLRACSECGGTRRRRVQHGVISRANAEIALHASLFCYLGRALRKKHHLKQHVSIRSVMLIKPGYISQIIQ</sequence>
<name>A0AAV4TTA6_CAEEX</name>
<dbReference type="EMBL" id="BPLR01011722">
    <property type="protein sequence ID" value="GIY48532.1"/>
    <property type="molecule type" value="Genomic_DNA"/>
</dbReference>
<comment type="caution">
    <text evidence="1">The sequence shown here is derived from an EMBL/GenBank/DDBJ whole genome shotgun (WGS) entry which is preliminary data.</text>
</comment>
<evidence type="ECO:0000313" key="1">
    <source>
        <dbReference type="EMBL" id="GIY48532.1"/>
    </source>
</evidence>
<keyword evidence="2" id="KW-1185">Reference proteome</keyword>
<reference evidence="1 2" key="1">
    <citation type="submission" date="2021-06" db="EMBL/GenBank/DDBJ databases">
        <title>Caerostris extrusa draft genome.</title>
        <authorList>
            <person name="Kono N."/>
            <person name="Arakawa K."/>
        </authorList>
    </citation>
    <scope>NUCLEOTIDE SEQUENCE [LARGE SCALE GENOMIC DNA]</scope>
</reference>
<gene>
    <name evidence="1" type="ORF">CEXT_497831</name>
</gene>
<organism evidence="1 2">
    <name type="scientific">Caerostris extrusa</name>
    <name type="common">Bark spider</name>
    <name type="synonym">Caerostris bankana</name>
    <dbReference type="NCBI Taxonomy" id="172846"/>
    <lineage>
        <taxon>Eukaryota</taxon>
        <taxon>Metazoa</taxon>
        <taxon>Ecdysozoa</taxon>
        <taxon>Arthropoda</taxon>
        <taxon>Chelicerata</taxon>
        <taxon>Arachnida</taxon>
        <taxon>Araneae</taxon>
        <taxon>Araneomorphae</taxon>
        <taxon>Entelegynae</taxon>
        <taxon>Araneoidea</taxon>
        <taxon>Araneidae</taxon>
        <taxon>Caerostris</taxon>
    </lineage>
</organism>